<accession>A0AAD9YFQ1</accession>
<evidence type="ECO:0000313" key="2">
    <source>
        <dbReference type="Proteomes" id="UP001281614"/>
    </source>
</evidence>
<protein>
    <recommendedName>
        <fullName evidence="3">Fungal N-terminal domain-containing protein</fullName>
    </recommendedName>
</protein>
<evidence type="ECO:0008006" key="3">
    <source>
        <dbReference type="Google" id="ProtNLM"/>
    </source>
</evidence>
<keyword evidence="2" id="KW-1185">Reference proteome</keyword>
<dbReference type="Proteomes" id="UP001281614">
    <property type="component" value="Unassembled WGS sequence"/>
</dbReference>
<reference evidence="1" key="1">
    <citation type="submission" date="2023-02" db="EMBL/GenBank/DDBJ databases">
        <title>Colletotrichum kahawae CIFC_Que2 genome sequencing and assembly.</title>
        <authorList>
            <person name="Baroncelli R."/>
        </authorList>
    </citation>
    <scope>NUCLEOTIDE SEQUENCE</scope>
    <source>
        <strain evidence="1">CIFC_Que2</strain>
    </source>
</reference>
<name>A0AAD9YFQ1_COLKA</name>
<comment type="caution">
    <text evidence="1">The sequence shown here is derived from an EMBL/GenBank/DDBJ whole genome shotgun (WGS) entry which is preliminary data.</text>
</comment>
<organism evidence="1 2">
    <name type="scientific">Colletotrichum kahawae</name>
    <name type="common">Coffee berry disease fungus</name>
    <dbReference type="NCBI Taxonomy" id="34407"/>
    <lineage>
        <taxon>Eukaryota</taxon>
        <taxon>Fungi</taxon>
        <taxon>Dikarya</taxon>
        <taxon>Ascomycota</taxon>
        <taxon>Pezizomycotina</taxon>
        <taxon>Sordariomycetes</taxon>
        <taxon>Hypocreomycetidae</taxon>
        <taxon>Glomerellales</taxon>
        <taxon>Glomerellaceae</taxon>
        <taxon>Colletotrichum</taxon>
        <taxon>Colletotrichum gloeosporioides species complex</taxon>
    </lineage>
</organism>
<proteinExistence type="predicted"/>
<sequence length="1007" mass="114097">MAEPVGITGTAAGLVSLGLQLYSEISSYLAAYKGRQKDLDFARHQCATLKRCIDAIDAAITSPGFRPTVSRDALDASVQDCQRELDALNELVVGLQGPSLPATTVPAKLRETECETDCVRDVLLVTYDKLGEIKSVVDVVCVTAEDTRTGINYLSRNFDSIRTLTSRAEQILPVIEERTATAASLMAQQTETVSQVGNQLSTRIDDSTRIILDKFEEVLADMGKQTVPQPNVADIKRSQLSGAATPENMQAMPNRLLTFASTTKRVSQHGSVLEKDTSALMHRAGNETLLCNCIKYWTQKHRQARWGPVMLQTKWRANIRHLSKCKMGKFIKNQYQRSHRVELTIPALQSLTGKAIRVFWSLTSGTDGISLGRELSVINTFLYFGDMSTECGQQAVWLAHSLQLLQVPPNSSHDAGRQKVSATFMRSQLYSLNDRVVLDFPGLQIDILRQDVERISQILNNNPSSVSDINCFGHNSVHIAVIVGNLKVLQMIMLHADTLALNAQNYTTFTDNYYAGRFPIEYAVEPQLHSTCHVVAETECNGCQILDALLQAECALYETFFVAAFSKWLVKKNHGTSECAMKKIIVRLKERRQRLQEYARKYLAPTRATELGLYGSDLLDAASEQVQTALQERSILVPISLRVYDAENEIVENRSSRSIHCYFSDDTPASYAWKLGFRDLGVDSAYGFHELLSTILFGTEHDQWQRNKVISHAYWLIEKGVEVGKLVPCLFPGQSNFTGWTAAHLWSYYLCQYPAISYEEKEYYLRVCDEFAHATMSTAILDDCQCACSYNGCSPLMIMLRARTRRDYWGEAPSQTLEDYKHDILWFCHFWAKVFESRPWSDSSQPKLLLSTILRYFTFTALDIRHTCCQLGLGLRAVLQQWGDAEIKEVMEEQEENICLLEDLLEDFEQEYISIPDLEEFFYDYWGPKMEMEIEKLNARKLDEDDLRAAEEVGVVWKCFETEEATAAEKDYSRLPGFERWMKRLNDIAPEPDLDIPLPPDIPVQYS</sequence>
<evidence type="ECO:0000313" key="1">
    <source>
        <dbReference type="EMBL" id="KAK2759261.1"/>
    </source>
</evidence>
<gene>
    <name evidence="1" type="ORF">CKAH01_16677</name>
</gene>
<dbReference type="EMBL" id="VYYT01000181">
    <property type="protein sequence ID" value="KAK2759261.1"/>
    <property type="molecule type" value="Genomic_DNA"/>
</dbReference>
<dbReference type="AlphaFoldDB" id="A0AAD9YFQ1"/>